<accession>A0A644ZQ66</accession>
<dbReference type="AlphaFoldDB" id="A0A644ZQ66"/>
<evidence type="ECO:0000313" key="1">
    <source>
        <dbReference type="EMBL" id="MPM42896.1"/>
    </source>
</evidence>
<reference evidence="1" key="1">
    <citation type="submission" date="2019-08" db="EMBL/GenBank/DDBJ databases">
        <authorList>
            <person name="Kucharzyk K."/>
            <person name="Murdoch R.W."/>
            <person name="Higgins S."/>
            <person name="Loffler F."/>
        </authorList>
    </citation>
    <scope>NUCLEOTIDE SEQUENCE</scope>
</reference>
<name>A0A644ZQ66_9ZZZZ</name>
<protein>
    <submittedName>
        <fullName evidence="1">Uncharacterized protein</fullName>
    </submittedName>
</protein>
<organism evidence="1">
    <name type="scientific">bioreactor metagenome</name>
    <dbReference type="NCBI Taxonomy" id="1076179"/>
    <lineage>
        <taxon>unclassified sequences</taxon>
        <taxon>metagenomes</taxon>
        <taxon>ecological metagenomes</taxon>
    </lineage>
</organism>
<sequence>METRKKQNKKQMPLFLLLCREKYICNSESNGLCVVLHSCSAAENGVIRVETGPGVEPDPVSGFLEV</sequence>
<dbReference type="EMBL" id="VSSQ01009900">
    <property type="protein sequence ID" value="MPM42896.1"/>
    <property type="molecule type" value="Genomic_DNA"/>
</dbReference>
<comment type="caution">
    <text evidence="1">The sequence shown here is derived from an EMBL/GenBank/DDBJ whole genome shotgun (WGS) entry which is preliminary data.</text>
</comment>
<proteinExistence type="predicted"/>
<gene>
    <name evidence="1" type="ORF">SDC9_89568</name>
</gene>